<gene>
    <name evidence="2" type="ORF">KQ657_004467</name>
</gene>
<dbReference type="RefSeq" id="XP_043050333.1">
    <property type="nucleotide sequence ID" value="XM_043195136.1"/>
</dbReference>
<feature type="region of interest" description="Disordered" evidence="1">
    <location>
        <begin position="524"/>
        <end position="599"/>
    </location>
</feature>
<evidence type="ECO:0000256" key="1">
    <source>
        <dbReference type="SAM" id="MobiDB-lite"/>
    </source>
</evidence>
<protein>
    <submittedName>
        <fullName evidence="2">Uncharacterized protein</fullName>
    </submittedName>
</protein>
<organism evidence="2 3">
    <name type="scientific">Scheffersomyces spartinae</name>
    <dbReference type="NCBI Taxonomy" id="45513"/>
    <lineage>
        <taxon>Eukaryota</taxon>
        <taxon>Fungi</taxon>
        <taxon>Dikarya</taxon>
        <taxon>Ascomycota</taxon>
        <taxon>Saccharomycotina</taxon>
        <taxon>Pichiomycetes</taxon>
        <taxon>Debaryomycetaceae</taxon>
        <taxon>Scheffersomyces</taxon>
    </lineage>
</organism>
<evidence type="ECO:0000313" key="3">
    <source>
        <dbReference type="Proteomes" id="UP000790833"/>
    </source>
</evidence>
<dbReference type="GeneID" id="66117841"/>
<keyword evidence="3" id="KW-1185">Reference proteome</keyword>
<dbReference type="EMBL" id="JAHMUF010000006">
    <property type="protein sequence ID" value="KAG7194786.1"/>
    <property type="molecule type" value="Genomic_DNA"/>
</dbReference>
<feature type="compositionally biased region" description="Polar residues" evidence="1">
    <location>
        <begin position="573"/>
        <end position="599"/>
    </location>
</feature>
<evidence type="ECO:0000313" key="2">
    <source>
        <dbReference type="EMBL" id="KAG7194786.1"/>
    </source>
</evidence>
<proteinExistence type="predicted"/>
<dbReference type="Proteomes" id="UP000790833">
    <property type="component" value="Unassembled WGS sequence"/>
</dbReference>
<dbReference type="OrthoDB" id="4084568at2759"/>
<accession>A0A9P7VB28</accession>
<reference evidence="2" key="1">
    <citation type="submission" date="2021-03" db="EMBL/GenBank/DDBJ databases">
        <authorList>
            <person name="Palmer J.M."/>
        </authorList>
    </citation>
    <scope>NUCLEOTIDE SEQUENCE</scope>
    <source>
        <strain evidence="2">ARV_011</strain>
    </source>
</reference>
<name>A0A9P7VB28_9ASCO</name>
<dbReference type="AlphaFoldDB" id="A0A9P7VB28"/>
<feature type="compositionally biased region" description="Acidic residues" evidence="1">
    <location>
        <begin position="537"/>
        <end position="569"/>
    </location>
</feature>
<comment type="caution">
    <text evidence="2">The sequence shown here is derived from an EMBL/GenBank/DDBJ whole genome shotgun (WGS) entry which is preliminary data.</text>
</comment>
<sequence>MSDLDYGYMGNDGRRCRRCKRRRLDDEPPEVRQYKTCAKCRIIEREKKKLKKPLTEETMIYGMKQFREDQLNPLYNNPHDYFDSISDKYTDKYTLSSRATPAPVGTFVSQPLTELKPQHNLSTAISAGQGKFHVNTQPSNLSFQQEFKYPNNIYVGESRIHSATGGNYMTGAPGKQHSYNQQYLASTQHQISQQQQQQFSDSQHLYKSHNVLHNRQPQGTLSPEEPGQLSLCCICSAKLNSTDEMCLNYSLCFKCLIDPYEKQQVFEDFGAYVSHIQNHRYQDLEVVYFIKEIDPQFVYDLATNGKTISNEKQFRDFLLETLETIYLKVVIASSGYDFVQYKSSTSDIRTHQQLPLAHSQQAQNSEYFALQYKDLTPIKSWYKCSKDLNAKCESNLYLNYNPKLNLLFIKFSHRAHGLSIEYSKKLIDIILKIMDRLRDISAHNNGEQTGAATESFNMPNAEIGYNIATAYMVYDKLVSQKLLLPTEEQELVDKLTKVDFVSDFLQFEKAISTSEERQKVLEASLANGETHNGKKDDEEDEDDDDEDEEEDEDVDMADVVDTNGTDEEEVSRMETTVNPTISQNLETHSGSLNGITTNISSVKVEPVKELDPTFGE</sequence>